<accession>A0A0F4QHB8</accession>
<proteinExistence type="predicted"/>
<dbReference type="Pfam" id="PF07238">
    <property type="entry name" value="PilZ"/>
    <property type="match status" value="2"/>
</dbReference>
<dbReference type="RefSeq" id="WP_046006250.1">
    <property type="nucleotide sequence ID" value="NZ_JXYA01000042.1"/>
</dbReference>
<dbReference type="AlphaFoldDB" id="A0A0F4QHB8"/>
<comment type="caution">
    <text evidence="2">The sequence shown here is derived from an EMBL/GenBank/DDBJ whole genome shotgun (WGS) entry which is preliminary data.</text>
</comment>
<organism evidence="2 3">
    <name type="scientific">Pseudoalteromonas rubra</name>
    <dbReference type="NCBI Taxonomy" id="43658"/>
    <lineage>
        <taxon>Bacteria</taxon>
        <taxon>Pseudomonadati</taxon>
        <taxon>Pseudomonadota</taxon>
        <taxon>Gammaproteobacteria</taxon>
        <taxon>Alteromonadales</taxon>
        <taxon>Pseudoalteromonadaceae</taxon>
        <taxon>Pseudoalteromonas</taxon>
    </lineage>
</organism>
<evidence type="ECO:0000259" key="1">
    <source>
        <dbReference type="Pfam" id="PF07238"/>
    </source>
</evidence>
<dbReference type="GO" id="GO:0035438">
    <property type="term" value="F:cyclic-di-GMP binding"/>
    <property type="evidence" value="ECO:0007669"/>
    <property type="project" value="InterPro"/>
</dbReference>
<dbReference type="OrthoDB" id="6208912at2"/>
<dbReference type="InterPro" id="IPR009875">
    <property type="entry name" value="PilZ_domain"/>
</dbReference>
<evidence type="ECO:0000313" key="3">
    <source>
        <dbReference type="Proteomes" id="UP000033452"/>
    </source>
</evidence>
<reference evidence="2 3" key="1">
    <citation type="journal article" date="2015" name="BMC Genomics">
        <title>Genome mining reveals unlocked bioactive potential of marine Gram-negative bacteria.</title>
        <authorList>
            <person name="Machado H."/>
            <person name="Sonnenschein E.C."/>
            <person name="Melchiorsen J."/>
            <person name="Gram L."/>
        </authorList>
    </citation>
    <scope>NUCLEOTIDE SEQUENCE [LARGE SCALE GENOMIC DNA]</scope>
    <source>
        <strain evidence="2 3">S2471</strain>
    </source>
</reference>
<dbReference type="Gene3D" id="2.40.10.220">
    <property type="entry name" value="predicted glycosyltransferase like domains"/>
    <property type="match status" value="2"/>
</dbReference>
<dbReference type="PATRIC" id="fig|43658.5.peg.3684"/>
<protein>
    <recommendedName>
        <fullName evidence="1">PilZ domain-containing protein</fullName>
    </recommendedName>
</protein>
<dbReference type="EMBL" id="JXYA01000042">
    <property type="protein sequence ID" value="KJZ06996.1"/>
    <property type="molecule type" value="Genomic_DNA"/>
</dbReference>
<dbReference type="Proteomes" id="UP000033452">
    <property type="component" value="Unassembled WGS sequence"/>
</dbReference>
<feature type="domain" description="PilZ" evidence="1">
    <location>
        <begin position="494"/>
        <end position="578"/>
    </location>
</feature>
<keyword evidence="3" id="KW-1185">Reference proteome</keyword>
<gene>
    <name evidence="2" type="ORF">TW77_17445</name>
</gene>
<sequence>MAEDKLQQYQDLIDELKIDLGDPNFDFIFKQKTAQLSKPDQFLLKMEMTRLSQPVARFIDLRGQVSGQVKPYEYEGKQHFMDDVAIRVFEQEVARYGGYTLAVYEAVMNTDNNFKVMQKQAAQQQDEDTPGQDLSQATQYIRFASYESRIEERMNYSIKITVEFGNQRLANASTSDISLSGAKIKLAPNYHLHKGDLVSLRLVGLEQDFELGLKSGIQYEVVAVDPVSNEYNHVRLKRTFVENNSGFDDFLQSFIHGNKRRYKINLDNTMDAVVCKGYEQYYLPRVNSLFVFFSQAKTMLYPSLVLTNENNAHINYYFEDERKTSSLYSVFNQQRLDMLLQRPEPVKEAYCYTFTHGKNGKIYFYSAFDWELKKSAELHHLFMGFGSQKDSWRIFKVQLMPSHHEDAFIPLSLPSSAGKNVEKLNKRPTPRVQGLIENVKYLMTLSDITTEQQTAYYQALQYTKEQVNLIKQFGHGKAKVPPPLEVVALEYVNLRSHKRYLYKTAVAVAAEDGAVLHGHTRDFSVMGLQVALDEPATLQKGDIVHLDLPELQKITKQHNLTKLRYEVMAVNKAKTIINLKVNILSNVQHTAITFFKILIENNKNKLQPCEEAPRIPGLSHALRNMVTKSICQFPLYLHKSAAHFKIGAIGQGLYPTTLHKILLSEVIHHNHQEYVQPHGLLPSDFIGEYLSERLRKQSRQDKPLQYTVFLRFDPKAQTLQEALKSQCIAAGESLDPLFLFIKRALKKELLFVFHLYISKTGRPDMDYLANELRYVSHYAIHKAKGLEEALWNVAGVCDMIEVTDQLLPTLDVEDNQLAAMLERKRAWLATQPGS</sequence>
<name>A0A0F4QHB8_9GAMM</name>
<feature type="domain" description="PilZ" evidence="1">
    <location>
        <begin position="149"/>
        <end position="236"/>
    </location>
</feature>
<evidence type="ECO:0000313" key="2">
    <source>
        <dbReference type="EMBL" id="KJZ06996.1"/>
    </source>
</evidence>